<dbReference type="EMBL" id="WBJY01000004">
    <property type="protein sequence ID" value="KAB1646887.1"/>
    <property type="molecule type" value="Genomic_DNA"/>
</dbReference>
<evidence type="ECO:0000259" key="4">
    <source>
        <dbReference type="PROSITE" id="PS50043"/>
    </source>
</evidence>
<dbReference type="PANTHER" id="PTHR44688:SF16">
    <property type="entry name" value="DNA-BINDING TRANSCRIPTIONAL ACTIVATOR DEVR_DOSR"/>
    <property type="match status" value="1"/>
</dbReference>
<accession>A0A6H9WAM3</accession>
<dbReference type="InterPro" id="IPR000792">
    <property type="entry name" value="Tscrpt_reg_LuxR_C"/>
</dbReference>
<dbReference type="InterPro" id="IPR016032">
    <property type="entry name" value="Sig_transdc_resp-reg_C-effctor"/>
</dbReference>
<feature type="domain" description="HTH luxR-type" evidence="4">
    <location>
        <begin position="217"/>
        <end position="282"/>
    </location>
</feature>
<dbReference type="Pfam" id="PF00196">
    <property type="entry name" value="GerE"/>
    <property type="match status" value="1"/>
</dbReference>
<dbReference type="OrthoDB" id="4069167at2"/>
<reference evidence="5 6" key="1">
    <citation type="submission" date="2019-09" db="EMBL/GenBank/DDBJ databases">
        <title>Phylogeny of genus Pseudoclavibacter and closely related genus.</title>
        <authorList>
            <person name="Li Y."/>
        </authorList>
    </citation>
    <scope>NUCLEOTIDE SEQUENCE [LARGE SCALE GENOMIC DNA]</scope>
    <source>
        <strain evidence="5 6">EGI 60007</strain>
    </source>
</reference>
<dbReference type="GO" id="GO:0003677">
    <property type="term" value="F:DNA binding"/>
    <property type="evidence" value="ECO:0007669"/>
    <property type="project" value="UniProtKB-KW"/>
</dbReference>
<dbReference type="SMART" id="SM00421">
    <property type="entry name" value="HTH_LUXR"/>
    <property type="match status" value="1"/>
</dbReference>
<dbReference type="InterPro" id="IPR036388">
    <property type="entry name" value="WH-like_DNA-bd_sf"/>
</dbReference>
<dbReference type="GO" id="GO:0006355">
    <property type="term" value="P:regulation of DNA-templated transcription"/>
    <property type="evidence" value="ECO:0007669"/>
    <property type="project" value="InterPro"/>
</dbReference>
<dbReference type="AlphaFoldDB" id="A0A6H9WAM3"/>
<dbReference type="SUPFAM" id="SSF55781">
    <property type="entry name" value="GAF domain-like"/>
    <property type="match status" value="1"/>
</dbReference>
<evidence type="ECO:0000313" key="5">
    <source>
        <dbReference type="EMBL" id="KAB1646887.1"/>
    </source>
</evidence>
<evidence type="ECO:0000256" key="2">
    <source>
        <dbReference type="ARBA" id="ARBA00023125"/>
    </source>
</evidence>
<organism evidence="5 6">
    <name type="scientific">Pseudoclavibacter endophyticus</name>
    <dbReference type="NCBI Taxonomy" id="1778590"/>
    <lineage>
        <taxon>Bacteria</taxon>
        <taxon>Bacillati</taxon>
        <taxon>Actinomycetota</taxon>
        <taxon>Actinomycetes</taxon>
        <taxon>Micrococcales</taxon>
        <taxon>Microbacteriaceae</taxon>
        <taxon>Pseudoclavibacter</taxon>
    </lineage>
</organism>
<sequence>MEPSAVGNGAHLLESAVREFARRTRFPIAFGGLVSRDTAAVTVKIGTHTNALDGLAVRRERGLGGRAMTELRPRMTGNYSTARQITHDYDSYILGEGISTLLAVPVIVHGRALGVLYGGAWGRWNIGGVTTSPAVDVARSLADELRIHDEVERRIADARASTREPGLSPTQRETVRETYAELRRIAAALPDAAVRARLAEVEQRLATLSGAVHEPLQREADVQLTPREIDVLACVALGATNAEAGQQLGLREATVKAYLGTAMSKLQASTRHAAVAQARKLGLLP</sequence>
<dbReference type="RefSeq" id="WP_158030053.1">
    <property type="nucleotide sequence ID" value="NZ_BMHG01000002.1"/>
</dbReference>
<keyword evidence="1" id="KW-0805">Transcription regulation</keyword>
<keyword evidence="2" id="KW-0238">DNA-binding</keyword>
<dbReference type="Gene3D" id="1.10.10.10">
    <property type="entry name" value="Winged helix-like DNA-binding domain superfamily/Winged helix DNA-binding domain"/>
    <property type="match status" value="1"/>
</dbReference>
<name>A0A6H9WAM3_9MICO</name>
<gene>
    <name evidence="5" type="ORF">F8O04_14275</name>
</gene>
<dbReference type="Proteomes" id="UP000431744">
    <property type="component" value="Unassembled WGS sequence"/>
</dbReference>
<keyword evidence="3" id="KW-0804">Transcription</keyword>
<comment type="caution">
    <text evidence="5">The sequence shown here is derived from an EMBL/GenBank/DDBJ whole genome shotgun (WGS) entry which is preliminary data.</text>
</comment>
<dbReference type="CDD" id="cd06170">
    <property type="entry name" value="LuxR_C_like"/>
    <property type="match status" value="1"/>
</dbReference>
<dbReference type="PRINTS" id="PR00038">
    <property type="entry name" value="HTHLUXR"/>
</dbReference>
<dbReference type="SUPFAM" id="SSF46894">
    <property type="entry name" value="C-terminal effector domain of the bipartite response regulators"/>
    <property type="match status" value="1"/>
</dbReference>
<evidence type="ECO:0000313" key="6">
    <source>
        <dbReference type="Proteomes" id="UP000431744"/>
    </source>
</evidence>
<proteinExistence type="predicted"/>
<dbReference type="PROSITE" id="PS50043">
    <property type="entry name" value="HTH_LUXR_2"/>
    <property type="match status" value="1"/>
</dbReference>
<keyword evidence="6" id="KW-1185">Reference proteome</keyword>
<evidence type="ECO:0000256" key="3">
    <source>
        <dbReference type="ARBA" id="ARBA00023163"/>
    </source>
</evidence>
<dbReference type="InterPro" id="IPR029016">
    <property type="entry name" value="GAF-like_dom_sf"/>
</dbReference>
<evidence type="ECO:0000256" key="1">
    <source>
        <dbReference type="ARBA" id="ARBA00023015"/>
    </source>
</evidence>
<dbReference type="Gene3D" id="3.30.450.40">
    <property type="match status" value="1"/>
</dbReference>
<protein>
    <submittedName>
        <fullName evidence="5">Helix-turn-helix transcriptional regulator</fullName>
    </submittedName>
</protein>
<dbReference type="PANTHER" id="PTHR44688">
    <property type="entry name" value="DNA-BINDING TRANSCRIPTIONAL ACTIVATOR DEVR_DOSR"/>
    <property type="match status" value="1"/>
</dbReference>